<dbReference type="InterPro" id="IPR001294">
    <property type="entry name" value="Phytochrome"/>
</dbReference>
<dbReference type="InterPro" id="IPR003018">
    <property type="entry name" value="GAF"/>
</dbReference>
<sequence length="538" mass="58171">MPAPPPGASPDASSDVSPGASASASPRVDLPVDAASTIDISACEREAIHLIPHIQPHGVLLALDPGNFAVLQVSASVEAHFGLPPARLLREGLAALLDASALGRLRERLASRAPADTHVHALLTIAGGGPYDILCHPSGDVLVLEIEPFTPAGRRPPDFYPLLRRALPQLRDEPSLPSFCQRVVEEIRALSRHDRVLLYRFLEDGSGEVLAEARIPEMPTYLGQRFPASDVPRQARALYARSPVRLIVDGRYAPSPLVPERDPRTGEFLDLSYAHLRGVSALHVEYLANMDVRGSMSLAIVRGDTLWGLIACHHRAPWALPYETRAACSFVASMVSSQITEQESRDDAEERARMHAAHAALIPRFTPEGRLPTLDPGEPDPTALLPCGGVAVICGDVCQRFGDTPEEPEIRALARFIAAEPRPDPANASGIAAFYATHALSAVWPPAASLQHVAAGVLAILLDDTADHCVLWFRPELVQTISWAGDPSALAKRSPDGVRISPRQSFDMWKQTVRGQSAPFRQVDIDAARGLRRALYRG</sequence>
<dbReference type="GO" id="GO:0009584">
    <property type="term" value="P:detection of visible light"/>
    <property type="evidence" value="ECO:0007669"/>
    <property type="project" value="InterPro"/>
</dbReference>
<dbReference type="InterPro" id="IPR013654">
    <property type="entry name" value="PAS_2"/>
</dbReference>
<dbReference type="Gene3D" id="3.30.450.40">
    <property type="match status" value="1"/>
</dbReference>
<evidence type="ECO:0000313" key="8">
    <source>
        <dbReference type="Proteomes" id="UP000019678"/>
    </source>
</evidence>
<evidence type="ECO:0000256" key="4">
    <source>
        <dbReference type="ARBA" id="ARBA00023170"/>
    </source>
</evidence>
<organism evidence="7 8">
    <name type="scientific">Chondromyces apiculatus DSM 436</name>
    <dbReference type="NCBI Taxonomy" id="1192034"/>
    <lineage>
        <taxon>Bacteria</taxon>
        <taxon>Pseudomonadati</taxon>
        <taxon>Myxococcota</taxon>
        <taxon>Polyangia</taxon>
        <taxon>Polyangiales</taxon>
        <taxon>Polyangiaceae</taxon>
        <taxon>Chondromyces</taxon>
    </lineage>
</organism>
<reference evidence="7 8" key="1">
    <citation type="submission" date="2013-05" db="EMBL/GenBank/DDBJ databases">
        <title>Genome assembly of Chondromyces apiculatus DSM 436.</title>
        <authorList>
            <person name="Sharma G."/>
            <person name="Khatri I."/>
            <person name="Kaur C."/>
            <person name="Mayilraj S."/>
            <person name="Subramanian S."/>
        </authorList>
    </citation>
    <scope>NUCLEOTIDE SEQUENCE [LARGE SCALE GENOMIC DNA]</scope>
    <source>
        <strain evidence="7 8">DSM 436</strain>
    </source>
</reference>
<dbReference type="PRINTS" id="PR01033">
    <property type="entry name" value="PHYTOCHROME"/>
</dbReference>
<keyword evidence="4" id="KW-0675">Receptor</keyword>
<keyword evidence="2" id="KW-0716">Sensory transduction</keyword>
<keyword evidence="7" id="KW-0418">Kinase</keyword>
<gene>
    <name evidence="7" type="ORF">CAP_6078</name>
</gene>
<name>A0A017THB7_9BACT</name>
<dbReference type="STRING" id="1192034.CAP_6078"/>
<dbReference type="Pfam" id="PF08446">
    <property type="entry name" value="PAS_2"/>
    <property type="match status" value="1"/>
</dbReference>
<feature type="compositionally biased region" description="Low complexity" evidence="5">
    <location>
        <begin position="9"/>
        <end position="26"/>
    </location>
</feature>
<dbReference type="GO" id="GO:0016301">
    <property type="term" value="F:kinase activity"/>
    <property type="evidence" value="ECO:0007669"/>
    <property type="project" value="UniProtKB-KW"/>
</dbReference>
<dbReference type="InterPro" id="IPR029016">
    <property type="entry name" value="GAF-like_dom_sf"/>
</dbReference>
<feature type="region of interest" description="Disordered" evidence="5">
    <location>
        <begin position="1"/>
        <end position="28"/>
    </location>
</feature>
<comment type="caution">
    <text evidence="7">The sequence shown here is derived from an EMBL/GenBank/DDBJ whole genome shotgun (WGS) entry which is preliminary data.</text>
</comment>
<evidence type="ECO:0000256" key="2">
    <source>
        <dbReference type="ARBA" id="ARBA00022606"/>
    </source>
</evidence>
<dbReference type="AlphaFoldDB" id="A0A017THB7"/>
<dbReference type="InterPro" id="IPR043150">
    <property type="entry name" value="Phytochrome_PHY_sf"/>
</dbReference>
<dbReference type="Pfam" id="PF01590">
    <property type="entry name" value="GAF"/>
    <property type="match status" value="1"/>
</dbReference>
<evidence type="ECO:0000256" key="5">
    <source>
        <dbReference type="SAM" id="MobiDB-lite"/>
    </source>
</evidence>
<dbReference type="GO" id="GO:0009881">
    <property type="term" value="F:photoreceptor activity"/>
    <property type="evidence" value="ECO:0007669"/>
    <property type="project" value="UniProtKB-KW"/>
</dbReference>
<keyword evidence="3" id="KW-0157">Chromophore</keyword>
<accession>A0A017THB7</accession>
<dbReference type="Gene3D" id="3.30.450.20">
    <property type="entry name" value="PAS domain"/>
    <property type="match status" value="1"/>
</dbReference>
<keyword evidence="7" id="KW-0808">Transferase</keyword>
<dbReference type="InterPro" id="IPR013515">
    <property type="entry name" value="Phytochrome_cen-reg"/>
</dbReference>
<dbReference type="RefSeq" id="WP_044236301.1">
    <property type="nucleotide sequence ID" value="NZ_ASRX01000005.1"/>
</dbReference>
<evidence type="ECO:0000259" key="6">
    <source>
        <dbReference type="PROSITE" id="PS50046"/>
    </source>
</evidence>
<feature type="domain" description="Phytochrome chromophore attachment site" evidence="6">
    <location>
        <begin position="175"/>
        <end position="333"/>
    </location>
</feature>
<dbReference type="SMART" id="SM00065">
    <property type="entry name" value="GAF"/>
    <property type="match status" value="1"/>
</dbReference>
<protein>
    <submittedName>
        <fullName evidence="7">Phytochrome, two-component sensor histidine kinase</fullName>
    </submittedName>
</protein>
<dbReference type="Gene3D" id="3.30.450.270">
    <property type="match status" value="1"/>
</dbReference>
<keyword evidence="1" id="KW-0600">Photoreceptor protein</keyword>
<dbReference type="Pfam" id="PF00360">
    <property type="entry name" value="PHY"/>
    <property type="match status" value="1"/>
</dbReference>
<keyword evidence="8" id="KW-1185">Reference proteome</keyword>
<dbReference type="InterPro" id="IPR035965">
    <property type="entry name" value="PAS-like_dom_sf"/>
</dbReference>
<dbReference type="OrthoDB" id="5524356at2"/>
<dbReference type="SUPFAM" id="SSF55785">
    <property type="entry name" value="PYP-like sensor domain (PAS domain)"/>
    <property type="match status" value="1"/>
</dbReference>
<dbReference type="EMBL" id="ASRX01000005">
    <property type="protein sequence ID" value="EYF08317.1"/>
    <property type="molecule type" value="Genomic_DNA"/>
</dbReference>
<evidence type="ECO:0000256" key="3">
    <source>
        <dbReference type="ARBA" id="ARBA00022991"/>
    </source>
</evidence>
<proteinExistence type="predicted"/>
<dbReference type="SUPFAM" id="SSF55781">
    <property type="entry name" value="GAF domain-like"/>
    <property type="match status" value="2"/>
</dbReference>
<dbReference type="PROSITE" id="PS50046">
    <property type="entry name" value="PHYTOCHROME_2"/>
    <property type="match status" value="1"/>
</dbReference>
<dbReference type="eggNOG" id="COG4251">
    <property type="taxonomic scope" value="Bacteria"/>
</dbReference>
<evidence type="ECO:0000313" key="7">
    <source>
        <dbReference type="EMBL" id="EYF08317.1"/>
    </source>
</evidence>
<evidence type="ECO:0000256" key="1">
    <source>
        <dbReference type="ARBA" id="ARBA00022543"/>
    </source>
</evidence>
<dbReference type="GO" id="GO:0006355">
    <property type="term" value="P:regulation of DNA-templated transcription"/>
    <property type="evidence" value="ECO:0007669"/>
    <property type="project" value="InterPro"/>
</dbReference>
<dbReference type="Proteomes" id="UP000019678">
    <property type="component" value="Unassembled WGS sequence"/>
</dbReference>
<dbReference type="InterPro" id="IPR016132">
    <property type="entry name" value="Phyto_chromo_attachment"/>
</dbReference>